<dbReference type="GO" id="GO:0043137">
    <property type="term" value="P:DNA replication, removal of RNA primer"/>
    <property type="evidence" value="ECO:0007669"/>
    <property type="project" value="UniProtKB-UniRule"/>
</dbReference>
<evidence type="ECO:0000256" key="12">
    <source>
        <dbReference type="ARBA" id="ARBA00023204"/>
    </source>
</evidence>
<evidence type="ECO:0000256" key="4">
    <source>
        <dbReference type="ARBA" id="ARBA00022722"/>
    </source>
</evidence>
<evidence type="ECO:0000256" key="8">
    <source>
        <dbReference type="ARBA" id="ARBA00022801"/>
    </source>
</evidence>
<evidence type="ECO:0000259" key="17">
    <source>
        <dbReference type="SMART" id="SM00484"/>
    </source>
</evidence>
<keyword evidence="8 15" id="KW-0378">Hydrolase</keyword>
<feature type="domain" description="XPG-I" evidence="17">
    <location>
        <begin position="147"/>
        <end position="219"/>
    </location>
</feature>
<comment type="caution">
    <text evidence="19">The sequence shown here is derived from an EMBL/GenBank/DDBJ whole genome shotgun (WGS) entry which is preliminary data.</text>
</comment>
<accession>A0AAD5U0S8</accession>
<dbReference type="GO" id="GO:0005654">
    <property type="term" value="C:nucleoplasm"/>
    <property type="evidence" value="ECO:0007669"/>
    <property type="project" value="UniProtKB-SubCell"/>
</dbReference>
<evidence type="ECO:0000256" key="10">
    <source>
        <dbReference type="ARBA" id="ARBA00022842"/>
    </source>
</evidence>
<dbReference type="SMART" id="SM00485">
    <property type="entry name" value="XPGN"/>
    <property type="match status" value="1"/>
</dbReference>
<dbReference type="SMART" id="SM00279">
    <property type="entry name" value="HhH2"/>
    <property type="match status" value="1"/>
</dbReference>
<comment type="cofactor">
    <cofactor evidence="15">
        <name>Mg(2+)</name>
        <dbReference type="ChEBI" id="CHEBI:18420"/>
    </cofactor>
    <text evidence="15">Binds 2 magnesium ions per subunit. They probably participate in the reaction catalyzed by the enzyme. May bind an additional third magnesium ion after substrate binding.</text>
</comment>
<dbReference type="HAMAP" id="MF_00614">
    <property type="entry name" value="Fen"/>
    <property type="match status" value="1"/>
</dbReference>
<evidence type="ECO:0000256" key="7">
    <source>
        <dbReference type="ARBA" id="ARBA00022763"/>
    </source>
</evidence>
<keyword evidence="2 15" id="KW-0597">Phosphoprotein</keyword>
<keyword evidence="11 15" id="KW-0496">Mitochondrion</keyword>
<dbReference type="CDD" id="cd09867">
    <property type="entry name" value="PIN_FEN1"/>
    <property type="match status" value="1"/>
</dbReference>
<evidence type="ECO:0000256" key="16">
    <source>
        <dbReference type="SAM" id="MobiDB-lite"/>
    </source>
</evidence>
<evidence type="ECO:0000256" key="6">
    <source>
        <dbReference type="ARBA" id="ARBA00022759"/>
    </source>
</evidence>
<gene>
    <name evidence="19" type="primary">FEN1</name>
    <name evidence="19" type="ORF">HK099_004429</name>
</gene>
<feature type="region of interest" description="Disordered" evidence="16">
    <location>
        <begin position="340"/>
        <end position="391"/>
    </location>
</feature>
<keyword evidence="7 15" id="KW-0227">DNA damage</keyword>
<dbReference type="SMART" id="SM00484">
    <property type="entry name" value="XPGI"/>
    <property type="match status" value="1"/>
</dbReference>
<reference evidence="19" key="1">
    <citation type="submission" date="2020-05" db="EMBL/GenBank/DDBJ databases">
        <title>Phylogenomic resolution of chytrid fungi.</title>
        <authorList>
            <person name="Stajich J.E."/>
            <person name="Amses K."/>
            <person name="Simmons R."/>
            <person name="Seto K."/>
            <person name="Myers J."/>
            <person name="Bonds A."/>
            <person name="Quandt C.A."/>
            <person name="Barry K."/>
            <person name="Liu P."/>
            <person name="Grigoriev I."/>
            <person name="Longcore J.E."/>
            <person name="James T.Y."/>
        </authorList>
    </citation>
    <scope>NUCLEOTIDE SEQUENCE</scope>
    <source>
        <strain evidence="19">JEL0476</strain>
    </source>
</reference>
<dbReference type="InterPro" id="IPR023426">
    <property type="entry name" value="Flap_endonuc"/>
</dbReference>
<dbReference type="AlphaFoldDB" id="A0AAD5U0S8"/>
<dbReference type="Gene3D" id="1.10.150.20">
    <property type="entry name" value="5' to 3' exonuclease, C-terminal subdomain"/>
    <property type="match status" value="1"/>
</dbReference>
<protein>
    <recommendedName>
        <fullName evidence="15">Flap endonuclease 1</fullName>
        <shortName evidence="15">FEN-1</shortName>
        <ecNumber evidence="15">3.1.-.-</ecNumber>
    </recommendedName>
    <alternativeName>
        <fullName evidence="15">Flap structure-specific endonuclease 1</fullName>
    </alternativeName>
</protein>
<dbReference type="Pfam" id="PF00752">
    <property type="entry name" value="XPG_N"/>
    <property type="match status" value="1"/>
</dbReference>
<dbReference type="InterPro" id="IPR006086">
    <property type="entry name" value="XPG-I_dom"/>
</dbReference>
<dbReference type="PANTHER" id="PTHR11081">
    <property type="entry name" value="FLAP ENDONUCLEASE FAMILY MEMBER"/>
    <property type="match status" value="1"/>
</dbReference>
<dbReference type="GO" id="GO:0005739">
    <property type="term" value="C:mitochondrion"/>
    <property type="evidence" value="ECO:0007669"/>
    <property type="project" value="UniProtKB-SubCell"/>
</dbReference>
<comment type="similarity">
    <text evidence="14 15">Belongs to the XPG/RAD2 endonuclease family. FEN1 subfamily.</text>
</comment>
<name>A0AAD5U0S8_9FUNG</name>
<dbReference type="InterPro" id="IPR029060">
    <property type="entry name" value="PIN-like_dom_sf"/>
</dbReference>
<evidence type="ECO:0000256" key="15">
    <source>
        <dbReference type="HAMAP-Rule" id="MF_03140"/>
    </source>
</evidence>
<keyword evidence="5 15" id="KW-0479">Metal-binding</keyword>
<dbReference type="SUPFAM" id="SSF47807">
    <property type="entry name" value="5' to 3' exonuclease, C-terminal subdomain"/>
    <property type="match status" value="1"/>
</dbReference>
<dbReference type="FunFam" id="1.10.150.20:FF:000009">
    <property type="entry name" value="Flap endonuclease 1"/>
    <property type="match status" value="1"/>
</dbReference>
<comment type="subcellular location">
    <subcellularLocation>
        <location evidence="1 15">Mitochondrion</location>
    </subcellularLocation>
    <subcellularLocation>
        <location evidence="15">Nucleus</location>
        <location evidence="15">Nucleolus</location>
    </subcellularLocation>
    <subcellularLocation>
        <location evidence="15">Nucleus</location>
        <location evidence="15">Nucleoplasm</location>
    </subcellularLocation>
    <text evidence="15">Resides mostly in the nucleoli and relocalizes to the nucleoplasm upon DNA damage.</text>
</comment>
<keyword evidence="9 15" id="KW-0269">Exonuclease</keyword>
<keyword evidence="4 15" id="KW-0540">Nuclease</keyword>
<dbReference type="InterPro" id="IPR008918">
    <property type="entry name" value="HhH2"/>
</dbReference>
<proteinExistence type="inferred from homology"/>
<evidence type="ECO:0000256" key="2">
    <source>
        <dbReference type="ARBA" id="ARBA00022553"/>
    </source>
</evidence>
<dbReference type="GO" id="GO:0017108">
    <property type="term" value="F:5'-flap endonuclease activity"/>
    <property type="evidence" value="ECO:0007669"/>
    <property type="project" value="UniProtKB-UniRule"/>
</dbReference>
<feature type="domain" description="XPG N-terminal" evidence="18">
    <location>
        <begin position="1"/>
        <end position="108"/>
    </location>
</feature>
<comment type="function">
    <text evidence="15">Structure-specific nuclease with 5'-flap endonuclease and 5'-3' exonuclease activities involved in DNA replication and repair. During DNA replication, cleaves the 5'-overhanging flap structure that is generated by displacement synthesis when DNA polymerase encounters the 5'-end of a downstream Okazaki fragment. It enters the flap from the 5'-end and then tracks to cleave the flap base, leaving a nick for ligation. Also involved in the long patch base excision repair (LP-BER) pathway, by cleaving within the apurinic/apyrimidinic (AP) site-terminated flap. Acts as a genome stabilization factor that prevents flaps from equilibrating into structures that lead to duplications and deletions. Also possesses 5'-3' exonuclease activity on nicked or gapped double-stranded DNA, and exhibits RNase H activity. Also involved in replication and repair of rDNA and in repairing mitochondrial DNA.</text>
</comment>
<dbReference type="Gene3D" id="3.40.50.1010">
    <property type="entry name" value="5'-nuclease"/>
    <property type="match status" value="1"/>
</dbReference>
<feature type="compositionally biased region" description="Basic and acidic residues" evidence="16">
    <location>
        <begin position="96"/>
        <end position="116"/>
    </location>
</feature>
<dbReference type="GO" id="GO:0003677">
    <property type="term" value="F:DNA binding"/>
    <property type="evidence" value="ECO:0007669"/>
    <property type="project" value="UniProtKB-UniRule"/>
</dbReference>
<dbReference type="InterPro" id="IPR019974">
    <property type="entry name" value="XPG_CS"/>
</dbReference>
<dbReference type="InterPro" id="IPR006084">
    <property type="entry name" value="XPG/Rad2"/>
</dbReference>
<dbReference type="PRINTS" id="PR00853">
    <property type="entry name" value="XPGRADSUPER"/>
</dbReference>
<dbReference type="GO" id="GO:0008409">
    <property type="term" value="F:5'-3' exonuclease activity"/>
    <property type="evidence" value="ECO:0007669"/>
    <property type="project" value="UniProtKB-UniRule"/>
</dbReference>
<keyword evidence="6 15" id="KW-0255">Endonuclease</keyword>
<dbReference type="GO" id="GO:0006284">
    <property type="term" value="P:base-excision repair"/>
    <property type="evidence" value="ECO:0007669"/>
    <property type="project" value="UniProtKB-UniRule"/>
</dbReference>
<evidence type="ECO:0000256" key="1">
    <source>
        <dbReference type="ARBA" id="ARBA00004173"/>
    </source>
</evidence>
<keyword evidence="12 15" id="KW-0234">DNA repair</keyword>
<organism evidence="19 20">
    <name type="scientific">Clydaea vesicula</name>
    <dbReference type="NCBI Taxonomy" id="447962"/>
    <lineage>
        <taxon>Eukaryota</taxon>
        <taxon>Fungi</taxon>
        <taxon>Fungi incertae sedis</taxon>
        <taxon>Chytridiomycota</taxon>
        <taxon>Chytridiomycota incertae sedis</taxon>
        <taxon>Chytridiomycetes</taxon>
        <taxon>Lobulomycetales</taxon>
        <taxon>Lobulomycetaceae</taxon>
        <taxon>Clydaea</taxon>
    </lineage>
</organism>
<keyword evidence="13 15" id="KW-0539">Nucleus</keyword>
<dbReference type="PROSITE" id="PS00842">
    <property type="entry name" value="XPG_2"/>
    <property type="match status" value="1"/>
</dbReference>
<dbReference type="InterPro" id="IPR006085">
    <property type="entry name" value="XPG_DNA_repair_N"/>
</dbReference>
<evidence type="ECO:0000256" key="3">
    <source>
        <dbReference type="ARBA" id="ARBA00022705"/>
    </source>
</evidence>
<dbReference type="FunFam" id="3.40.50.1010:FF:000003">
    <property type="entry name" value="Flap endonuclease 1"/>
    <property type="match status" value="1"/>
</dbReference>
<dbReference type="Pfam" id="PF00867">
    <property type="entry name" value="XPG_I"/>
    <property type="match status" value="1"/>
</dbReference>
<evidence type="ECO:0000313" key="19">
    <source>
        <dbReference type="EMBL" id="KAJ3220227.1"/>
    </source>
</evidence>
<dbReference type="InterPro" id="IPR036279">
    <property type="entry name" value="5-3_exonuclease_C_sf"/>
</dbReference>
<keyword evidence="10 15" id="KW-0460">Magnesium</keyword>
<dbReference type="EMBL" id="JADGJW010000310">
    <property type="protein sequence ID" value="KAJ3220227.1"/>
    <property type="molecule type" value="Genomic_DNA"/>
</dbReference>
<dbReference type="CDD" id="cd09907">
    <property type="entry name" value="H3TH_FEN1-Euk"/>
    <property type="match status" value="1"/>
</dbReference>
<evidence type="ECO:0000256" key="9">
    <source>
        <dbReference type="ARBA" id="ARBA00022839"/>
    </source>
</evidence>
<feature type="compositionally biased region" description="Basic and acidic residues" evidence="16">
    <location>
        <begin position="352"/>
        <end position="382"/>
    </location>
</feature>
<sequence length="391" mass="44397">MGIKDLTKLIRAHAPDAIKENLIKNYFGRKIAIDASMSIYQFLIAVRQTEGKQLTDDSGETTSHLMGTFYRTIRMVENGIKPVYVFDGKPPTLKSGELEKRKGRREENEASLKEAVEEGNLENQEKFEKRTVKATKEHNDECRRLLKLMGIPFIIAPCEAEAQCAALARAGKVYASGSEDMDTLCFSTPILLRKLTFSEAKKEPIMEIYLDKVLEGLGVTMDEFIDLCILLGCDYCDSIKGIGPHRAFNLIKEHKSIEKVLINLDKKKHPVSEDWPFAEARELFRKPEILEDDNIDIKWTDPDEEGVVDFLVKEKNFNEERVRKGVQKLKKNRKTVVQGRLDGFFTTAPKDSTSESEKPLKLGKRKTEDKKGGVKKKVDTKKSGSKGKPRR</sequence>
<feature type="region of interest" description="Disordered" evidence="16">
    <location>
        <begin position="95"/>
        <end position="120"/>
    </location>
</feature>
<dbReference type="Proteomes" id="UP001211065">
    <property type="component" value="Unassembled WGS sequence"/>
</dbReference>
<dbReference type="GO" id="GO:0005730">
    <property type="term" value="C:nucleolus"/>
    <property type="evidence" value="ECO:0007669"/>
    <property type="project" value="UniProtKB-SubCell"/>
</dbReference>
<dbReference type="PANTHER" id="PTHR11081:SF9">
    <property type="entry name" value="FLAP ENDONUCLEASE 1"/>
    <property type="match status" value="1"/>
</dbReference>
<evidence type="ECO:0000313" key="20">
    <source>
        <dbReference type="Proteomes" id="UP001211065"/>
    </source>
</evidence>
<keyword evidence="20" id="KW-1185">Reference proteome</keyword>
<dbReference type="PROSITE" id="PS00841">
    <property type="entry name" value="XPG_1"/>
    <property type="match status" value="1"/>
</dbReference>
<evidence type="ECO:0000256" key="5">
    <source>
        <dbReference type="ARBA" id="ARBA00022723"/>
    </source>
</evidence>
<evidence type="ECO:0000256" key="11">
    <source>
        <dbReference type="ARBA" id="ARBA00023128"/>
    </source>
</evidence>
<evidence type="ECO:0000256" key="14">
    <source>
        <dbReference type="ARBA" id="ARBA00034726"/>
    </source>
</evidence>
<keyword evidence="3 15" id="KW-0235">DNA replication</keyword>
<dbReference type="SUPFAM" id="SSF88723">
    <property type="entry name" value="PIN domain-like"/>
    <property type="match status" value="1"/>
</dbReference>
<evidence type="ECO:0000256" key="13">
    <source>
        <dbReference type="ARBA" id="ARBA00023242"/>
    </source>
</evidence>
<dbReference type="EC" id="3.1.-.-" evidence="15"/>
<dbReference type="GO" id="GO:0000287">
    <property type="term" value="F:magnesium ion binding"/>
    <property type="evidence" value="ECO:0007669"/>
    <property type="project" value="UniProtKB-UniRule"/>
</dbReference>
<evidence type="ECO:0000259" key="18">
    <source>
        <dbReference type="SMART" id="SM00485"/>
    </source>
</evidence>